<dbReference type="VEuPathDB" id="VectorBase:ACUA027312"/>
<sequence>MGINDYHDDIRQEQMWEMQALNSQNATSNLTSAHDNTLNGGCGNGLPTNGMSISSSGSSCSTGSTGSTTNGTNGPLSNGTGLNGVVSAAQVTVSNGVTGLGTGSNASATVGVGSDLTSNGTTQPSSVVSELQHVTNSLTVRNHPPTHSLIRLFMLTCFFLTFIASSTPS</sequence>
<feature type="region of interest" description="Disordered" evidence="1">
    <location>
        <begin position="49"/>
        <end position="76"/>
    </location>
</feature>
<evidence type="ECO:0000256" key="1">
    <source>
        <dbReference type="SAM" id="MobiDB-lite"/>
    </source>
</evidence>
<organism evidence="2 3">
    <name type="scientific">Anopheles culicifacies</name>
    <dbReference type="NCBI Taxonomy" id="139723"/>
    <lineage>
        <taxon>Eukaryota</taxon>
        <taxon>Metazoa</taxon>
        <taxon>Ecdysozoa</taxon>
        <taxon>Arthropoda</taxon>
        <taxon>Hexapoda</taxon>
        <taxon>Insecta</taxon>
        <taxon>Pterygota</taxon>
        <taxon>Neoptera</taxon>
        <taxon>Endopterygota</taxon>
        <taxon>Diptera</taxon>
        <taxon>Nematocera</taxon>
        <taxon>Culicoidea</taxon>
        <taxon>Culicidae</taxon>
        <taxon>Anophelinae</taxon>
        <taxon>Anopheles</taxon>
        <taxon>culicifacies species complex</taxon>
    </lineage>
</organism>
<dbReference type="STRING" id="139723.A0A182MVK6"/>
<protein>
    <submittedName>
        <fullName evidence="2">Uncharacterized protein</fullName>
    </submittedName>
</protein>
<dbReference type="EMBL" id="AXCM01011739">
    <property type="status" value="NOT_ANNOTATED_CDS"/>
    <property type="molecule type" value="Genomic_DNA"/>
</dbReference>
<dbReference type="EMBL" id="AXCM01011738">
    <property type="status" value="NOT_ANNOTATED_CDS"/>
    <property type="molecule type" value="Genomic_DNA"/>
</dbReference>
<evidence type="ECO:0000313" key="3">
    <source>
        <dbReference type="Proteomes" id="UP000075883"/>
    </source>
</evidence>
<dbReference type="EnsemblMetazoa" id="ACUA027312-RA">
    <property type="protein sequence ID" value="ACUA027312-PA"/>
    <property type="gene ID" value="ACUA027312"/>
</dbReference>
<keyword evidence="3" id="KW-1185">Reference proteome</keyword>
<reference evidence="2" key="2">
    <citation type="submission" date="2020-05" db="UniProtKB">
        <authorList>
            <consortium name="EnsemblMetazoa"/>
        </authorList>
    </citation>
    <scope>IDENTIFICATION</scope>
    <source>
        <strain evidence="2">A-37</strain>
    </source>
</reference>
<evidence type="ECO:0000313" key="2">
    <source>
        <dbReference type="EnsemblMetazoa" id="ACUA027312-PA"/>
    </source>
</evidence>
<accession>A0A182MVK6</accession>
<name>A0A182MVK6_9DIPT</name>
<reference evidence="3" key="1">
    <citation type="submission" date="2013-09" db="EMBL/GenBank/DDBJ databases">
        <title>The Genome Sequence of Anopheles culicifacies species A.</title>
        <authorList>
            <consortium name="The Broad Institute Genomics Platform"/>
            <person name="Neafsey D.E."/>
            <person name="Besansky N."/>
            <person name="Howell P."/>
            <person name="Walton C."/>
            <person name="Young S.K."/>
            <person name="Zeng Q."/>
            <person name="Gargeya S."/>
            <person name="Fitzgerald M."/>
            <person name="Haas B."/>
            <person name="Abouelleil A."/>
            <person name="Allen A.W."/>
            <person name="Alvarado L."/>
            <person name="Arachchi H.M."/>
            <person name="Berlin A.M."/>
            <person name="Chapman S.B."/>
            <person name="Gainer-Dewar J."/>
            <person name="Goldberg J."/>
            <person name="Griggs A."/>
            <person name="Gujja S."/>
            <person name="Hansen M."/>
            <person name="Howarth C."/>
            <person name="Imamovic A."/>
            <person name="Ireland A."/>
            <person name="Larimer J."/>
            <person name="McCowan C."/>
            <person name="Murphy C."/>
            <person name="Pearson M."/>
            <person name="Poon T.W."/>
            <person name="Priest M."/>
            <person name="Roberts A."/>
            <person name="Saif S."/>
            <person name="Shea T."/>
            <person name="Sisk P."/>
            <person name="Sykes S."/>
            <person name="Wortman J."/>
            <person name="Nusbaum C."/>
            <person name="Birren B."/>
        </authorList>
    </citation>
    <scope>NUCLEOTIDE SEQUENCE [LARGE SCALE GENOMIC DNA]</scope>
    <source>
        <strain evidence="3">A-37</strain>
    </source>
</reference>
<proteinExistence type="predicted"/>
<dbReference type="AlphaFoldDB" id="A0A182MVK6"/>
<dbReference type="Proteomes" id="UP000075883">
    <property type="component" value="Unassembled WGS sequence"/>
</dbReference>